<dbReference type="RefSeq" id="WP_119926341.1">
    <property type="nucleotide sequence ID" value="NZ_QZEY01000003.1"/>
</dbReference>
<dbReference type="OrthoDB" id="5244330at2"/>
<dbReference type="InterPro" id="IPR051794">
    <property type="entry name" value="PG_Endopeptidase_C40"/>
</dbReference>
<keyword evidence="3 7" id="KW-0378">Hydrolase</keyword>
<keyword evidence="5" id="KW-0812">Transmembrane</keyword>
<evidence type="ECO:0000256" key="4">
    <source>
        <dbReference type="ARBA" id="ARBA00022807"/>
    </source>
</evidence>
<dbReference type="PANTHER" id="PTHR47359">
    <property type="entry name" value="PEPTIDOGLYCAN DL-ENDOPEPTIDASE CWLO"/>
    <property type="match status" value="1"/>
</dbReference>
<comment type="similarity">
    <text evidence="1">Belongs to the peptidase C40 family.</text>
</comment>
<keyword evidence="5" id="KW-0472">Membrane</keyword>
<dbReference type="InterPro" id="IPR023346">
    <property type="entry name" value="Lysozyme-like_dom_sf"/>
</dbReference>
<dbReference type="CDD" id="cd13399">
    <property type="entry name" value="Slt35-like"/>
    <property type="match status" value="1"/>
</dbReference>
<dbReference type="GO" id="GO:0006508">
    <property type="term" value="P:proteolysis"/>
    <property type="evidence" value="ECO:0007669"/>
    <property type="project" value="UniProtKB-KW"/>
</dbReference>
<dbReference type="InterPro" id="IPR008258">
    <property type="entry name" value="Transglycosylase_SLT_dom_1"/>
</dbReference>
<feature type="transmembrane region" description="Helical" evidence="5">
    <location>
        <begin position="26"/>
        <end position="48"/>
    </location>
</feature>
<dbReference type="Gene3D" id="3.90.1720.10">
    <property type="entry name" value="endopeptidase domain like (from Nostoc punctiforme)"/>
    <property type="match status" value="1"/>
</dbReference>
<dbReference type="GO" id="GO:0008234">
    <property type="term" value="F:cysteine-type peptidase activity"/>
    <property type="evidence" value="ECO:0007669"/>
    <property type="project" value="UniProtKB-KW"/>
</dbReference>
<evidence type="ECO:0000313" key="7">
    <source>
        <dbReference type="EMBL" id="RJL33382.1"/>
    </source>
</evidence>
<dbReference type="Gene3D" id="1.10.530.10">
    <property type="match status" value="1"/>
</dbReference>
<dbReference type="PROSITE" id="PS51935">
    <property type="entry name" value="NLPC_P60"/>
    <property type="match status" value="1"/>
</dbReference>
<keyword evidence="8" id="KW-1185">Reference proteome</keyword>
<keyword evidence="4" id="KW-0788">Thiol protease</keyword>
<dbReference type="SUPFAM" id="SSF54001">
    <property type="entry name" value="Cysteine proteinases"/>
    <property type="match status" value="1"/>
</dbReference>
<dbReference type="Proteomes" id="UP000265768">
    <property type="component" value="Unassembled WGS sequence"/>
</dbReference>
<comment type="caution">
    <text evidence="7">The sequence shown here is derived from an EMBL/GenBank/DDBJ whole genome shotgun (WGS) entry which is preliminary data.</text>
</comment>
<dbReference type="Pfam" id="PF01464">
    <property type="entry name" value="SLT"/>
    <property type="match status" value="1"/>
</dbReference>
<keyword evidence="5" id="KW-1133">Transmembrane helix</keyword>
<protein>
    <submittedName>
        <fullName evidence="7">Hydrolase</fullName>
    </submittedName>
</protein>
<evidence type="ECO:0000256" key="2">
    <source>
        <dbReference type="ARBA" id="ARBA00022670"/>
    </source>
</evidence>
<dbReference type="PANTHER" id="PTHR47359:SF3">
    <property type="entry name" value="NLP_P60 DOMAIN-CONTAINING PROTEIN-RELATED"/>
    <property type="match status" value="1"/>
</dbReference>
<proteinExistence type="inferred from homology"/>
<dbReference type="Pfam" id="PF00877">
    <property type="entry name" value="NLPC_P60"/>
    <property type="match status" value="1"/>
</dbReference>
<evidence type="ECO:0000256" key="3">
    <source>
        <dbReference type="ARBA" id="ARBA00022801"/>
    </source>
</evidence>
<reference evidence="7 8" key="1">
    <citation type="submission" date="2018-09" db="EMBL/GenBank/DDBJ databases">
        <title>YIM 75507 draft genome.</title>
        <authorList>
            <person name="Tang S."/>
            <person name="Feng Y."/>
        </authorList>
    </citation>
    <scope>NUCLEOTIDE SEQUENCE [LARGE SCALE GENOMIC DNA]</scope>
    <source>
        <strain evidence="7 8">YIM 75507</strain>
    </source>
</reference>
<dbReference type="AlphaFoldDB" id="A0A3A4BFW6"/>
<dbReference type="InterPro" id="IPR038765">
    <property type="entry name" value="Papain-like_cys_pep_sf"/>
</dbReference>
<organism evidence="7 8">
    <name type="scientific">Bailinhaonella thermotolerans</name>
    <dbReference type="NCBI Taxonomy" id="1070861"/>
    <lineage>
        <taxon>Bacteria</taxon>
        <taxon>Bacillati</taxon>
        <taxon>Actinomycetota</taxon>
        <taxon>Actinomycetes</taxon>
        <taxon>Streptosporangiales</taxon>
        <taxon>Streptosporangiaceae</taxon>
        <taxon>Bailinhaonella</taxon>
    </lineage>
</organism>
<feature type="domain" description="NlpC/P60" evidence="6">
    <location>
        <begin position="240"/>
        <end position="372"/>
    </location>
</feature>
<evidence type="ECO:0000313" key="8">
    <source>
        <dbReference type="Proteomes" id="UP000265768"/>
    </source>
</evidence>
<dbReference type="EMBL" id="QZEY01000003">
    <property type="protein sequence ID" value="RJL33382.1"/>
    <property type="molecule type" value="Genomic_DNA"/>
</dbReference>
<evidence type="ECO:0000259" key="6">
    <source>
        <dbReference type="PROSITE" id="PS51935"/>
    </source>
</evidence>
<gene>
    <name evidence="7" type="ORF">D5H75_11365</name>
</gene>
<dbReference type="InterPro" id="IPR000064">
    <property type="entry name" value="NLP_P60_dom"/>
</dbReference>
<dbReference type="SUPFAM" id="SSF53955">
    <property type="entry name" value="Lysozyme-like"/>
    <property type="match status" value="1"/>
</dbReference>
<evidence type="ECO:0000256" key="5">
    <source>
        <dbReference type="SAM" id="Phobius"/>
    </source>
</evidence>
<name>A0A3A4BFW6_9ACTN</name>
<sequence>MGTQGHGARIGSGSWRRLLPDDGHKTLIALGVIAAMFVGLIFVTPVFMGTLPSFVGGGADCEVAPPKDSTQSGTARADIPADYLKLYQDAGREIGVQWNVLAAVGKRESDHGRSTMPGVQSGTNHAGAAGPMQFLISTWGGKAKIKMPSKVNGYATDGDGDGWADVYNPADAIPAAAKMLKRNGAPQKLEQALFAYNRAMWYVRQVLAIAKNYANEGVIPVPEKPAEDCDVSDRPGADQGPVVEEILAYAMKQRGKPYIWGGTGPRGFDCSGIIYMAYREAGLSIPRTTFGQWPFGVKIQAGTERPGDLVFFNSGPGTSANNPGHVGMVVSKGKMIEARCTRCGPIKVTSYTDRPNKVGFTRPLDHPAVRRQIAQRQA</sequence>
<keyword evidence="2" id="KW-0645">Protease</keyword>
<accession>A0A3A4BFW6</accession>
<evidence type="ECO:0000256" key="1">
    <source>
        <dbReference type="ARBA" id="ARBA00007074"/>
    </source>
</evidence>